<sequence>MINLLKWSGVLCASAVILATPASAQKKYDTGATDTEIKIGHIGPYSGPASAYGSIGKTIEAYFNKVNAEGGINGRKIKFISYDDGYSPPKAVEQTRKLIESDEVLLFSTRSAHRRTPRSKNI</sequence>
<reference evidence="5 6" key="1">
    <citation type="submission" date="2015-08" db="EMBL/GenBank/DDBJ databases">
        <title>Investigation of the bacterial diversity of lava forest soil.</title>
        <authorList>
            <person name="Lee J.S."/>
        </authorList>
    </citation>
    <scope>NUCLEOTIDE SEQUENCE [LARGE SCALE GENOMIC DNA]</scope>
    <source>
        <strain evidence="5 6">GJW-30</strain>
    </source>
</reference>
<dbReference type="KEGG" id="vgo:GJW-30_1_00364"/>
<gene>
    <name evidence="5" type="primary">livJ_1</name>
    <name evidence="5" type="ORF">GJW-30_1_00364</name>
</gene>
<feature type="signal peptide" evidence="3">
    <location>
        <begin position="1"/>
        <end position="24"/>
    </location>
</feature>
<protein>
    <submittedName>
        <fullName evidence="5">Leu/Ile/Val-binding protein</fullName>
    </submittedName>
</protein>
<evidence type="ECO:0000313" key="6">
    <source>
        <dbReference type="Proteomes" id="UP000236884"/>
    </source>
</evidence>
<evidence type="ECO:0000256" key="2">
    <source>
        <dbReference type="ARBA" id="ARBA00022729"/>
    </source>
</evidence>
<dbReference type="InterPro" id="IPR028081">
    <property type="entry name" value="Leu-bd"/>
</dbReference>
<keyword evidence="2 3" id="KW-0732">Signal</keyword>
<evidence type="ECO:0000256" key="3">
    <source>
        <dbReference type="SAM" id="SignalP"/>
    </source>
</evidence>
<accession>A0A0S3PQ03</accession>
<dbReference type="Gene3D" id="3.40.50.2300">
    <property type="match status" value="1"/>
</dbReference>
<dbReference type="EMBL" id="AP014946">
    <property type="protein sequence ID" value="BAT57854.1"/>
    <property type="molecule type" value="Genomic_DNA"/>
</dbReference>
<feature type="chain" id="PRO_5006615582" evidence="3">
    <location>
        <begin position="25"/>
        <end position="122"/>
    </location>
</feature>
<dbReference type="SUPFAM" id="SSF53822">
    <property type="entry name" value="Periplasmic binding protein-like I"/>
    <property type="match status" value="1"/>
</dbReference>
<keyword evidence="6" id="KW-1185">Reference proteome</keyword>
<evidence type="ECO:0000313" key="5">
    <source>
        <dbReference type="EMBL" id="BAT57854.1"/>
    </source>
</evidence>
<evidence type="ECO:0000259" key="4">
    <source>
        <dbReference type="Pfam" id="PF13458"/>
    </source>
</evidence>
<proteinExistence type="inferred from homology"/>
<dbReference type="InterPro" id="IPR028082">
    <property type="entry name" value="Peripla_BP_I"/>
</dbReference>
<dbReference type="PANTHER" id="PTHR47235:SF1">
    <property type="entry name" value="BLR6548 PROTEIN"/>
    <property type="match status" value="1"/>
</dbReference>
<dbReference type="Pfam" id="PF13458">
    <property type="entry name" value="Peripla_BP_6"/>
    <property type="match status" value="1"/>
</dbReference>
<comment type="similarity">
    <text evidence="1">Belongs to the leucine-binding protein family.</text>
</comment>
<dbReference type="Proteomes" id="UP000236884">
    <property type="component" value="Chromosome"/>
</dbReference>
<organism evidence="5 6">
    <name type="scientific">Variibacter gotjawalensis</name>
    <dbReference type="NCBI Taxonomy" id="1333996"/>
    <lineage>
        <taxon>Bacteria</taxon>
        <taxon>Pseudomonadati</taxon>
        <taxon>Pseudomonadota</taxon>
        <taxon>Alphaproteobacteria</taxon>
        <taxon>Hyphomicrobiales</taxon>
        <taxon>Nitrobacteraceae</taxon>
        <taxon>Variibacter</taxon>
    </lineage>
</organism>
<dbReference type="AlphaFoldDB" id="A0A0S3PQ03"/>
<name>A0A0S3PQ03_9BRAD</name>
<evidence type="ECO:0000256" key="1">
    <source>
        <dbReference type="ARBA" id="ARBA00010062"/>
    </source>
</evidence>
<dbReference type="PANTHER" id="PTHR47235">
    <property type="entry name" value="BLR6548 PROTEIN"/>
    <property type="match status" value="1"/>
</dbReference>
<feature type="domain" description="Leucine-binding protein" evidence="4">
    <location>
        <begin position="36"/>
        <end position="106"/>
    </location>
</feature>